<evidence type="ECO:0000313" key="5">
    <source>
        <dbReference type="EMBL" id="MBC8586494.1"/>
    </source>
</evidence>
<dbReference type="EMBL" id="JACRTD010000013">
    <property type="protein sequence ID" value="MBC8586494.1"/>
    <property type="molecule type" value="Genomic_DNA"/>
</dbReference>
<dbReference type="InterPro" id="IPR002842">
    <property type="entry name" value="ATPase_V1_Esu"/>
</dbReference>
<keyword evidence="2" id="KW-0813">Transport</keyword>
<proteinExistence type="inferred from homology"/>
<dbReference type="GO" id="GO:0033178">
    <property type="term" value="C:proton-transporting two-sector ATPase complex, catalytic domain"/>
    <property type="evidence" value="ECO:0007669"/>
    <property type="project" value="InterPro"/>
</dbReference>
<gene>
    <name evidence="5" type="ORF">H8705_12975</name>
</gene>
<dbReference type="InterPro" id="IPR038495">
    <property type="entry name" value="ATPase_E_C"/>
</dbReference>
<name>A0A926EUC4_9FIRM</name>
<feature type="coiled-coil region" evidence="4">
    <location>
        <begin position="41"/>
        <end position="85"/>
    </location>
</feature>
<comment type="caution">
    <text evidence="5">The sequence shown here is derived from an EMBL/GenBank/DDBJ whole genome shotgun (WGS) entry which is preliminary data.</text>
</comment>
<organism evidence="5 6">
    <name type="scientific">Youxingia wuxianensis</name>
    <dbReference type="NCBI Taxonomy" id="2763678"/>
    <lineage>
        <taxon>Bacteria</taxon>
        <taxon>Bacillati</taxon>
        <taxon>Bacillota</taxon>
        <taxon>Clostridia</taxon>
        <taxon>Eubacteriales</taxon>
        <taxon>Oscillospiraceae</taxon>
        <taxon>Youxingia</taxon>
    </lineage>
</organism>
<evidence type="ECO:0008006" key="7">
    <source>
        <dbReference type="Google" id="ProtNLM"/>
    </source>
</evidence>
<sequence>MSAEKILMKIEQDAQSEAKAITDAAAQKAQAVKADILAQAKAQAQAIADKARADAEEEERRAMLIANLEARKNSLASKRAVLDQAFALAAKELKKLDDESWTRLITRIVVEAAETGTETLRVPAADMEKYQGNFLSRLKAEFGGEGSMLDELNIALEKTGKMGLLKLDKTPADFDGGVLLIGEKSDVNGSFDVLLRAVREQYEREVSAILFGQEV</sequence>
<dbReference type="Proteomes" id="UP000623678">
    <property type="component" value="Unassembled WGS sequence"/>
</dbReference>
<evidence type="ECO:0000313" key="6">
    <source>
        <dbReference type="Proteomes" id="UP000623678"/>
    </source>
</evidence>
<accession>A0A926EUC4</accession>
<keyword evidence="6" id="KW-1185">Reference proteome</keyword>
<dbReference type="SUPFAM" id="SSF160527">
    <property type="entry name" value="V-type ATPase subunit E-like"/>
    <property type="match status" value="1"/>
</dbReference>
<evidence type="ECO:0000256" key="2">
    <source>
        <dbReference type="ARBA" id="ARBA00022448"/>
    </source>
</evidence>
<dbReference type="Gene3D" id="3.30.2320.30">
    <property type="entry name" value="ATP synthase, E subunit, C-terminal"/>
    <property type="match status" value="1"/>
</dbReference>
<evidence type="ECO:0000256" key="1">
    <source>
        <dbReference type="ARBA" id="ARBA00005901"/>
    </source>
</evidence>
<dbReference type="AlphaFoldDB" id="A0A926EUC4"/>
<evidence type="ECO:0000256" key="4">
    <source>
        <dbReference type="SAM" id="Coils"/>
    </source>
</evidence>
<comment type="similarity">
    <text evidence="1">Belongs to the V-ATPase E subunit family.</text>
</comment>
<dbReference type="Pfam" id="PF01991">
    <property type="entry name" value="vATP-synt_E"/>
    <property type="match status" value="1"/>
</dbReference>
<keyword evidence="4" id="KW-0175">Coiled coil</keyword>
<reference evidence="5" key="1">
    <citation type="submission" date="2020-08" db="EMBL/GenBank/DDBJ databases">
        <title>Genome public.</title>
        <authorList>
            <person name="Liu C."/>
            <person name="Sun Q."/>
        </authorList>
    </citation>
    <scope>NUCLEOTIDE SEQUENCE</scope>
    <source>
        <strain evidence="5">NSJ-64</strain>
    </source>
</reference>
<evidence type="ECO:0000256" key="3">
    <source>
        <dbReference type="ARBA" id="ARBA00023065"/>
    </source>
</evidence>
<protein>
    <recommendedName>
        <fullName evidence="7">V-type proton ATPase subunit E</fullName>
    </recommendedName>
</protein>
<dbReference type="GO" id="GO:0046961">
    <property type="term" value="F:proton-transporting ATPase activity, rotational mechanism"/>
    <property type="evidence" value="ECO:0007669"/>
    <property type="project" value="InterPro"/>
</dbReference>
<dbReference type="RefSeq" id="WP_262396212.1">
    <property type="nucleotide sequence ID" value="NZ_JACRTD010000013.1"/>
</dbReference>
<keyword evidence="3" id="KW-0406">Ion transport</keyword>